<evidence type="ECO:0000259" key="6">
    <source>
        <dbReference type="Pfam" id="PF21302"/>
    </source>
</evidence>
<gene>
    <name evidence="7" type="ORF">H9Q81_00725</name>
</gene>
<sequence>MIICPVCKEELVKEGRTFKCKNNHCFDMAKQGYTNLLLSNQKHSKMPGDDKDMVMSRRGFLEKGFYDAISNAVNNIVLENIASKEINILDIGCGEGYYTKRLAKSLKDNNITSNITGIDISKEAILAAAKSNKEIEWIVASATNIPFSDNSLDFIICMFAKIIPEEKLRTLKKDGYLIVVSTGENHLIELKRVVYDNVRTEFYSPIEDLNIFEHVKTVNCIDKVKIDSNESIRNLFDMTPYRWRSPKDGIEKLFALDNLEITIDVNIDIFKKS</sequence>
<feature type="binding site" evidence="4">
    <location>
        <position position="66"/>
    </location>
    <ligand>
        <name>S-adenosyl-L-methionine</name>
        <dbReference type="ChEBI" id="CHEBI:59789"/>
    </ligand>
</feature>
<dbReference type="KEGG" id="fho:H9Q81_00725"/>
<dbReference type="InterPro" id="IPR051052">
    <property type="entry name" value="Diverse_substrate_MTase"/>
</dbReference>
<feature type="binding site" evidence="3">
    <location>
        <position position="20"/>
    </location>
    <ligand>
        <name>Zn(2+)</name>
        <dbReference type="ChEBI" id="CHEBI:29105"/>
    </ligand>
</feature>
<dbReference type="InterPro" id="IPR016718">
    <property type="entry name" value="rRNA_m1G-MeTrfase_A_prd"/>
</dbReference>
<feature type="domain" description="23S rRNA (guanine(745)-N(1))-methyltransferase N-terminal" evidence="6">
    <location>
        <begin position="3"/>
        <end position="45"/>
    </location>
</feature>
<keyword evidence="3" id="KW-0479">Metal-binding</keyword>
<feature type="binding site" evidence="3">
    <location>
        <position position="7"/>
    </location>
    <ligand>
        <name>Zn(2+)</name>
        <dbReference type="ChEBI" id="CHEBI:29105"/>
    </ligand>
</feature>
<dbReference type="PIRSF" id="PIRSF018249">
    <property type="entry name" value="MyrA_prd"/>
    <property type="match status" value="1"/>
</dbReference>
<keyword evidence="1 7" id="KW-0489">Methyltransferase</keyword>
<evidence type="ECO:0000256" key="2">
    <source>
        <dbReference type="ARBA" id="ARBA00022679"/>
    </source>
</evidence>
<dbReference type="GO" id="GO:0032259">
    <property type="term" value="P:methylation"/>
    <property type="evidence" value="ECO:0007669"/>
    <property type="project" value="UniProtKB-KW"/>
</dbReference>
<dbReference type="SUPFAM" id="SSF53335">
    <property type="entry name" value="S-adenosyl-L-methionine-dependent methyltransferases"/>
    <property type="match status" value="1"/>
</dbReference>
<dbReference type="RefSeq" id="WP_101473499.1">
    <property type="nucleotide sequence ID" value="NZ_CP060637.1"/>
</dbReference>
<dbReference type="InterPro" id="IPR029063">
    <property type="entry name" value="SAM-dependent_MTases_sf"/>
</dbReference>
<proteinExistence type="predicted"/>
<evidence type="ECO:0000259" key="5">
    <source>
        <dbReference type="Pfam" id="PF13649"/>
    </source>
</evidence>
<keyword evidence="8" id="KW-1185">Reference proteome</keyword>
<feature type="binding site" evidence="4">
    <location>
        <position position="186"/>
    </location>
    <ligand>
        <name>S-adenosyl-L-methionine</name>
        <dbReference type="ChEBI" id="CHEBI:59789"/>
    </ligand>
</feature>
<dbReference type="Proteomes" id="UP000515913">
    <property type="component" value="Chromosome"/>
</dbReference>
<evidence type="ECO:0000256" key="3">
    <source>
        <dbReference type="PIRSR" id="PIRSR018249-1"/>
    </source>
</evidence>
<feature type="domain" description="Methyltransferase" evidence="5">
    <location>
        <begin position="88"/>
        <end position="169"/>
    </location>
</feature>
<dbReference type="InterPro" id="IPR048647">
    <property type="entry name" value="RlmA_N"/>
</dbReference>
<dbReference type="Gene3D" id="3.40.50.150">
    <property type="entry name" value="Vaccinia Virus protein VP39"/>
    <property type="match status" value="1"/>
</dbReference>
<dbReference type="EMBL" id="CP060637">
    <property type="protein sequence ID" value="QNM15398.1"/>
    <property type="molecule type" value="Genomic_DNA"/>
</dbReference>
<evidence type="ECO:0000313" key="8">
    <source>
        <dbReference type="Proteomes" id="UP000515913"/>
    </source>
</evidence>
<dbReference type="GO" id="GO:0046872">
    <property type="term" value="F:metal ion binding"/>
    <property type="evidence" value="ECO:0007669"/>
    <property type="project" value="UniProtKB-KW"/>
</dbReference>
<dbReference type="InterPro" id="IPR041698">
    <property type="entry name" value="Methyltransf_25"/>
</dbReference>
<protein>
    <submittedName>
        <fullName evidence="7">Methyltransferase domain-containing protein</fullName>
    </submittedName>
</protein>
<organism evidence="7 8">
    <name type="scientific">Fusobacterium hominis</name>
    <dbReference type="NCBI Taxonomy" id="2764326"/>
    <lineage>
        <taxon>Bacteria</taxon>
        <taxon>Fusobacteriati</taxon>
        <taxon>Fusobacteriota</taxon>
        <taxon>Fusobacteriia</taxon>
        <taxon>Fusobacteriales</taxon>
        <taxon>Fusobacteriaceae</taxon>
        <taxon>Fusobacterium</taxon>
    </lineage>
</organism>
<keyword evidence="3" id="KW-0862">Zinc</keyword>
<dbReference type="Pfam" id="PF13649">
    <property type="entry name" value="Methyltransf_25"/>
    <property type="match status" value="1"/>
</dbReference>
<dbReference type="Pfam" id="PF21302">
    <property type="entry name" value="Zn_ribbon_RlmA"/>
    <property type="match status" value="1"/>
</dbReference>
<feature type="binding site" evidence="4">
    <location>
        <begin position="95"/>
        <end position="96"/>
    </location>
    <ligand>
        <name>S-adenosyl-L-methionine</name>
        <dbReference type="ChEBI" id="CHEBI:59789"/>
    </ligand>
</feature>
<dbReference type="AlphaFoldDB" id="A0A7G9GX66"/>
<evidence type="ECO:0000313" key="7">
    <source>
        <dbReference type="EMBL" id="QNM15398.1"/>
    </source>
</evidence>
<keyword evidence="4" id="KW-0949">S-adenosyl-L-methionine</keyword>
<evidence type="ECO:0000256" key="4">
    <source>
        <dbReference type="PIRSR" id="PIRSR018249-2"/>
    </source>
</evidence>
<dbReference type="GO" id="GO:0008168">
    <property type="term" value="F:methyltransferase activity"/>
    <property type="evidence" value="ECO:0007669"/>
    <property type="project" value="UniProtKB-KW"/>
</dbReference>
<dbReference type="PANTHER" id="PTHR44942">
    <property type="entry name" value="METHYLTRANSF_11 DOMAIN-CONTAINING PROTEIN"/>
    <property type="match status" value="1"/>
</dbReference>
<accession>A0A7G9GX66</accession>
<name>A0A7G9GX66_9FUSO</name>
<keyword evidence="2 7" id="KW-0808">Transferase</keyword>
<evidence type="ECO:0000256" key="1">
    <source>
        <dbReference type="ARBA" id="ARBA00022603"/>
    </source>
</evidence>
<dbReference type="CDD" id="cd02440">
    <property type="entry name" value="AdoMet_MTases"/>
    <property type="match status" value="1"/>
</dbReference>
<feature type="binding site" evidence="3">
    <location>
        <position position="24"/>
    </location>
    <ligand>
        <name>Zn(2+)</name>
        <dbReference type="ChEBI" id="CHEBI:29105"/>
    </ligand>
</feature>
<feature type="binding site" evidence="3">
    <location>
        <position position="4"/>
    </location>
    <ligand>
        <name>Zn(2+)</name>
        <dbReference type="ChEBI" id="CHEBI:29105"/>
    </ligand>
</feature>
<dbReference type="PANTHER" id="PTHR44942:SF4">
    <property type="entry name" value="METHYLTRANSFERASE TYPE 11 DOMAIN-CONTAINING PROTEIN"/>
    <property type="match status" value="1"/>
</dbReference>
<reference evidence="7 8" key="1">
    <citation type="submission" date="2020-08" db="EMBL/GenBank/DDBJ databases">
        <authorList>
            <person name="Liu C."/>
            <person name="Sun Q."/>
        </authorList>
    </citation>
    <scope>NUCLEOTIDE SEQUENCE [LARGE SCALE GENOMIC DNA]</scope>
    <source>
        <strain evidence="7 8">NSJ-57</strain>
    </source>
</reference>